<dbReference type="AlphaFoldDB" id="A0A0J9W715"/>
<reference evidence="1" key="2">
    <citation type="journal article" date="2010" name="Nature">
        <title>Comparative genomics reveals mobile pathogenicity chromosomes in Fusarium.</title>
        <authorList>
            <person name="Ma L.J."/>
            <person name="van der Does H.C."/>
            <person name="Borkovich K.A."/>
            <person name="Coleman J.J."/>
            <person name="Daboussi M.J."/>
            <person name="Di Pietro A."/>
            <person name="Dufresne M."/>
            <person name="Freitag M."/>
            <person name="Grabherr M."/>
            <person name="Henrissat B."/>
            <person name="Houterman P.M."/>
            <person name="Kang S."/>
            <person name="Shim W.B."/>
            <person name="Woloshuk C."/>
            <person name="Xie X."/>
            <person name="Xu J.R."/>
            <person name="Antoniw J."/>
            <person name="Baker S.E."/>
            <person name="Bluhm B.H."/>
            <person name="Breakspear A."/>
            <person name="Brown D.W."/>
            <person name="Butchko R.A."/>
            <person name="Chapman S."/>
            <person name="Coulson R."/>
            <person name="Coutinho P.M."/>
            <person name="Danchin E.G."/>
            <person name="Diener A."/>
            <person name="Gale L.R."/>
            <person name="Gardiner D.M."/>
            <person name="Goff S."/>
            <person name="Hammond-Kosack K.E."/>
            <person name="Hilburn K."/>
            <person name="Hua-Van A."/>
            <person name="Jonkers W."/>
            <person name="Kazan K."/>
            <person name="Kodira C.D."/>
            <person name="Koehrsen M."/>
            <person name="Kumar L."/>
            <person name="Lee Y.H."/>
            <person name="Li L."/>
            <person name="Manners J.M."/>
            <person name="Miranda-Saavedra D."/>
            <person name="Mukherjee M."/>
            <person name="Park G."/>
            <person name="Park J."/>
            <person name="Park S.Y."/>
            <person name="Proctor R.H."/>
            <person name="Regev A."/>
            <person name="Ruiz-Roldan M.C."/>
            <person name="Sain D."/>
            <person name="Sakthikumar S."/>
            <person name="Sykes S."/>
            <person name="Schwartz D.C."/>
            <person name="Turgeon B.G."/>
            <person name="Wapinski I."/>
            <person name="Yoder O."/>
            <person name="Young S."/>
            <person name="Zeng Q."/>
            <person name="Zhou S."/>
            <person name="Galagan J."/>
            <person name="Cuomo C.A."/>
            <person name="Kistler H.C."/>
            <person name="Rep M."/>
        </authorList>
    </citation>
    <scope>NUCLEOTIDE SEQUENCE [LARGE SCALE GENOMIC DNA]</scope>
    <source>
        <strain evidence="1">4287</strain>
    </source>
</reference>
<dbReference type="VEuPathDB" id="FungiDB:FOXG_22271"/>
<reference evidence="1" key="1">
    <citation type="submission" date="2007-04" db="EMBL/GenBank/DDBJ databases">
        <authorList>
            <consortium name="The Broad Institute Genome Sequencing Platform"/>
            <person name="Birren B."/>
            <person name="Lander E."/>
            <person name="Galagan J."/>
            <person name="Nusbaum C."/>
            <person name="Devon K."/>
            <person name="Ma L.-J."/>
            <person name="Jaffe D."/>
            <person name="Butler J."/>
            <person name="Alvarez P."/>
            <person name="Gnerre S."/>
            <person name="Grabherr M."/>
            <person name="Kleber M."/>
            <person name="Mauceli E."/>
            <person name="Brockman W."/>
            <person name="MacCallum I.A."/>
            <person name="Young S."/>
            <person name="LaButti K."/>
            <person name="DeCaprio D."/>
            <person name="Crawford M."/>
            <person name="Koehrsen M."/>
            <person name="Engels R."/>
            <person name="Montgomery P."/>
            <person name="Pearson M."/>
            <person name="Howarth C."/>
            <person name="Larson L."/>
            <person name="White J."/>
            <person name="O'Leary S."/>
            <person name="Kodira C."/>
            <person name="Zeng Q."/>
            <person name="Yandava C."/>
            <person name="Alvarado L."/>
            <person name="Kistler C."/>
            <person name="Shim W.-B."/>
            <person name="Kang S."/>
            <person name="Woloshuk C."/>
        </authorList>
    </citation>
    <scope>NUCLEOTIDE SEQUENCE</scope>
    <source>
        <strain evidence="1">4287</strain>
    </source>
</reference>
<name>A0A0J9W715_FUSO4</name>
<sequence length="70" mass="7317">MQTSGLAVQATLPKEDIPIGISITFFAQQLGEAIFGSVGQTVLNGLLAKHLSDIPNLTPKKIVDAGALWA</sequence>
<proteinExistence type="predicted"/>
<dbReference type="EMBL" id="DS231726">
    <property type="protein sequence ID" value="KNB18535.1"/>
    <property type="molecule type" value="Genomic_DNA"/>
</dbReference>
<organism evidence="1 2">
    <name type="scientific">Fusarium oxysporum f. sp. lycopersici (strain 4287 / CBS 123668 / FGSC 9935 / NRRL 34936)</name>
    <name type="common">Fusarium vascular wilt of tomato</name>
    <dbReference type="NCBI Taxonomy" id="426428"/>
    <lineage>
        <taxon>Eukaryota</taxon>
        <taxon>Fungi</taxon>
        <taxon>Dikarya</taxon>
        <taxon>Ascomycota</taxon>
        <taxon>Pezizomycotina</taxon>
        <taxon>Sordariomycetes</taxon>
        <taxon>Hypocreomycetidae</taxon>
        <taxon>Hypocreales</taxon>
        <taxon>Nectriaceae</taxon>
        <taxon>Fusarium</taxon>
        <taxon>Fusarium oxysporum species complex</taxon>
    </lineage>
</organism>
<evidence type="ECO:0000313" key="1">
    <source>
        <dbReference type="EMBL" id="KNB18535.1"/>
    </source>
</evidence>
<dbReference type="Proteomes" id="UP000009097">
    <property type="component" value="Unassembled WGS sequence"/>
</dbReference>
<protein>
    <submittedName>
        <fullName evidence="1">Uncharacterized protein</fullName>
    </submittedName>
</protein>
<dbReference type="RefSeq" id="XP_018256580.1">
    <property type="nucleotide sequence ID" value="XM_018402672.1"/>
</dbReference>
<evidence type="ECO:0000313" key="2">
    <source>
        <dbReference type="Proteomes" id="UP000009097"/>
    </source>
</evidence>
<gene>
    <name evidence="1" type="ORF">FOXG_22271</name>
</gene>
<dbReference type="KEGG" id="fox:FOXG_22271"/>
<dbReference type="GeneID" id="28962977"/>
<accession>A0A0J9W715</accession>